<keyword evidence="4" id="KW-1185">Reference proteome</keyword>
<dbReference type="EC" id="3.4.19.12" evidence="3"/>
<feature type="compositionally biased region" description="Acidic residues" evidence="1">
    <location>
        <begin position="49"/>
        <end position="59"/>
    </location>
</feature>
<dbReference type="Pfam" id="PF25822">
    <property type="entry name" value="UBL_USP40"/>
    <property type="match status" value="1"/>
</dbReference>
<feature type="compositionally biased region" description="Basic residues" evidence="1">
    <location>
        <begin position="72"/>
        <end position="81"/>
    </location>
</feature>
<comment type="caution">
    <text evidence="3">The sequence shown here is derived from an EMBL/GenBank/DDBJ whole genome shotgun (WGS) entry which is preliminary data.</text>
</comment>
<feature type="compositionally biased region" description="Basic and acidic residues" evidence="1">
    <location>
        <begin position="24"/>
        <end position="33"/>
    </location>
</feature>
<feature type="region of interest" description="Disordered" evidence="1">
    <location>
        <begin position="873"/>
        <end position="914"/>
    </location>
</feature>
<name>A0A8B6DD16_MYTGA</name>
<keyword evidence="3" id="KW-0378">Hydrolase</keyword>
<feature type="domain" description="Ubiquitin carboxyl-terminal hydrolase 40 ubiquitin-like" evidence="2">
    <location>
        <begin position="518"/>
        <end position="605"/>
    </location>
</feature>
<feature type="compositionally biased region" description="Basic and acidic residues" evidence="1">
    <location>
        <begin position="1"/>
        <end position="11"/>
    </location>
</feature>
<evidence type="ECO:0000259" key="2">
    <source>
        <dbReference type="Pfam" id="PF25822"/>
    </source>
</evidence>
<dbReference type="InterPro" id="IPR057763">
    <property type="entry name" value="UBL_USP40"/>
</dbReference>
<accession>A0A8B6DD16</accession>
<evidence type="ECO:0000313" key="4">
    <source>
        <dbReference type="Proteomes" id="UP000596742"/>
    </source>
</evidence>
<evidence type="ECO:0000256" key="1">
    <source>
        <dbReference type="SAM" id="MobiDB-lite"/>
    </source>
</evidence>
<proteinExistence type="predicted"/>
<gene>
    <name evidence="3" type="ORF">MGAL_10B062146</name>
</gene>
<dbReference type="EMBL" id="UYJE01003329">
    <property type="protein sequence ID" value="VDI18320.1"/>
    <property type="molecule type" value="Genomic_DNA"/>
</dbReference>
<dbReference type="AlphaFoldDB" id="A0A8B6DD16"/>
<feature type="region of interest" description="Disordered" evidence="1">
    <location>
        <begin position="1"/>
        <end position="127"/>
    </location>
</feature>
<sequence>MYGKHGSSDHSDSEDEGETSPPMKSEKTVHEVKTYSVLPPPTDYTPAEPLEDTNAEDGPSDSSSSSDSDKPVRKRKRKNRRHTDEFKEEKSHQNDTSDKKLTKNQKRKLKKKRRKEKQKNEDKSVTFSFLPSEDNQISAETTSYKEIEDKVVDLSNFFDAVWDVYKLQERQKSVEQQEVFDELNKSLSVLDVRNKEMESQLNIIHNIKRLILLGDVKSAGDLMSSMKSDGCYISEDDTCLYCVVHDERSAAESLGQDLESLDQWAGEWGVTFNADKTKSMYFTRKSEDCKQIKDVTIDNGTMLFIWDGHLVNGTTVPSGQEYEPILLNISYGNDQLFIRGFSKSLTLEEFKVIVSEETRIKTKDLRLKRIVNQDTNPKLIDFSSDLLDTTLETLRLKNGDEIIAENKSKLPVSDRTIQNKMKMTYPIYIENRGSSILHDDNKRIRLEVTADMTVSEVKCMAVSKFCMSDIIDGGRLRHDHETLGLRSPIYENMTLTEANITKGSNLVLESGPAPSTNQMTLTFTPGDLRSDLSDLEVTVDKMTTVGDCLQCMILKAGFTDDDWHLQKTNWCGEPAEVLDDLDLTLEMSLVNHGDHLLLVKGKLPPKGFVRIPIWLYPSPRKPFCDSASNTGNGMFSWLTNQIQGLFRSDNKPQDTSITSEEPVYLGDIEVALVITLEEFKFQILTLPSLSELSLPTQGFLRVTMVESGYLSTVLKGTSQTLQKLKVKSCNRVAVQILDEEENLNVNQIVLNIKQRIPNTKEYLPPVEIIWDTSQGPSINSLEKTIADRLFIPQDHLGMAKHFSKRFDWLIIREGPNKSGGKGKKKAQKTNLRHGPYNLQDGDVIGIKNLQLEYERKEDYCTIEDDQGKIELQKQAEEKKKQREERKKNQDALDSTLSQSRRPEVSLTIKVDDFR</sequence>
<dbReference type="OrthoDB" id="289038at2759"/>
<feature type="compositionally biased region" description="Basic and acidic residues" evidence="1">
    <location>
        <begin position="82"/>
        <end position="101"/>
    </location>
</feature>
<protein>
    <submittedName>
        <fullName evidence="3">Ubiquitin carboxyl-terminal hydrolase 40</fullName>
        <ecNumber evidence="3">3.4.19.12</ecNumber>
    </submittedName>
</protein>
<organism evidence="3 4">
    <name type="scientific">Mytilus galloprovincialis</name>
    <name type="common">Mediterranean mussel</name>
    <dbReference type="NCBI Taxonomy" id="29158"/>
    <lineage>
        <taxon>Eukaryota</taxon>
        <taxon>Metazoa</taxon>
        <taxon>Spiralia</taxon>
        <taxon>Lophotrochozoa</taxon>
        <taxon>Mollusca</taxon>
        <taxon>Bivalvia</taxon>
        <taxon>Autobranchia</taxon>
        <taxon>Pteriomorphia</taxon>
        <taxon>Mytilida</taxon>
        <taxon>Mytiloidea</taxon>
        <taxon>Mytilidae</taxon>
        <taxon>Mytilinae</taxon>
        <taxon>Mytilus</taxon>
    </lineage>
</organism>
<reference evidence="3" key="1">
    <citation type="submission" date="2018-11" db="EMBL/GenBank/DDBJ databases">
        <authorList>
            <person name="Alioto T."/>
            <person name="Alioto T."/>
        </authorList>
    </citation>
    <scope>NUCLEOTIDE SEQUENCE</scope>
</reference>
<dbReference type="GO" id="GO:0004843">
    <property type="term" value="F:cysteine-type deubiquitinase activity"/>
    <property type="evidence" value="ECO:0007669"/>
    <property type="project" value="UniProtKB-EC"/>
</dbReference>
<evidence type="ECO:0000313" key="3">
    <source>
        <dbReference type="EMBL" id="VDI18320.1"/>
    </source>
</evidence>
<feature type="compositionally biased region" description="Basic and acidic residues" evidence="1">
    <location>
        <begin position="873"/>
        <end position="890"/>
    </location>
</feature>
<feature type="compositionally biased region" description="Basic residues" evidence="1">
    <location>
        <begin position="102"/>
        <end position="117"/>
    </location>
</feature>
<dbReference type="Proteomes" id="UP000596742">
    <property type="component" value="Unassembled WGS sequence"/>
</dbReference>